<evidence type="ECO:0000313" key="2">
    <source>
        <dbReference type="Ensembl" id="ENSAMXP00000052876.1"/>
    </source>
</evidence>
<keyword evidence="1" id="KW-0732">Signal</keyword>
<protein>
    <recommendedName>
        <fullName evidence="4">Secreted protein</fullName>
    </recommendedName>
</protein>
<evidence type="ECO:0008006" key="4">
    <source>
        <dbReference type="Google" id="ProtNLM"/>
    </source>
</evidence>
<feature type="chain" id="PRO_5017232348" description="Secreted protein" evidence="1">
    <location>
        <begin position="17"/>
        <end position="83"/>
    </location>
</feature>
<name>A0A3B1KG70_ASTMX</name>
<reference evidence="3" key="2">
    <citation type="journal article" date="2014" name="Nat. Commun.">
        <title>The cavefish genome reveals candidate genes for eye loss.</title>
        <authorList>
            <person name="McGaugh S.E."/>
            <person name="Gross J.B."/>
            <person name="Aken B."/>
            <person name="Blin M."/>
            <person name="Borowsky R."/>
            <person name="Chalopin D."/>
            <person name="Hinaux H."/>
            <person name="Jeffery W.R."/>
            <person name="Keene A."/>
            <person name="Ma L."/>
            <person name="Minx P."/>
            <person name="Murphy D."/>
            <person name="O'Quin K.E."/>
            <person name="Retaux S."/>
            <person name="Rohner N."/>
            <person name="Searle S.M."/>
            <person name="Stahl B.A."/>
            <person name="Tabin C."/>
            <person name="Volff J.N."/>
            <person name="Yoshizawa M."/>
            <person name="Warren W.C."/>
        </authorList>
    </citation>
    <scope>NUCLEOTIDE SEQUENCE [LARGE SCALE GENOMIC DNA]</scope>
    <source>
        <strain evidence="3">female</strain>
    </source>
</reference>
<accession>A0A3B1KG70</accession>
<proteinExistence type="predicted"/>
<evidence type="ECO:0000313" key="3">
    <source>
        <dbReference type="Proteomes" id="UP000018467"/>
    </source>
</evidence>
<reference evidence="2" key="3">
    <citation type="submission" date="2025-08" db="UniProtKB">
        <authorList>
            <consortium name="Ensembl"/>
        </authorList>
    </citation>
    <scope>IDENTIFICATION</scope>
</reference>
<dbReference type="Ensembl" id="ENSAMXT00000057856.1">
    <property type="protein sequence ID" value="ENSAMXP00000052876.1"/>
    <property type="gene ID" value="ENSAMXG00000031834.1"/>
</dbReference>
<reference evidence="3" key="1">
    <citation type="submission" date="2013-03" db="EMBL/GenBank/DDBJ databases">
        <authorList>
            <person name="Jeffery W."/>
            <person name="Warren W."/>
            <person name="Wilson R.K."/>
        </authorList>
    </citation>
    <scope>NUCLEOTIDE SEQUENCE</scope>
    <source>
        <strain evidence="3">female</strain>
    </source>
</reference>
<dbReference type="Proteomes" id="UP000018467">
    <property type="component" value="Unassembled WGS sequence"/>
</dbReference>
<dbReference type="InParanoid" id="A0A3B1KG70"/>
<sequence>MLSCMCVCVFVSVCDISSTNLAIVCVCVCMYVTVCVCACERSLGSVDGSRGAELNSQMSRKSSWFLCFHSRNFREVRQGSSST</sequence>
<dbReference type="AlphaFoldDB" id="A0A3B1KG70"/>
<feature type="signal peptide" evidence="1">
    <location>
        <begin position="1"/>
        <end position="16"/>
    </location>
</feature>
<dbReference type="Bgee" id="ENSAMXG00000031834">
    <property type="expression patterns" value="Expressed in embryo"/>
</dbReference>
<reference evidence="2" key="4">
    <citation type="submission" date="2025-09" db="UniProtKB">
        <authorList>
            <consortium name="Ensembl"/>
        </authorList>
    </citation>
    <scope>IDENTIFICATION</scope>
</reference>
<organism evidence="2 3">
    <name type="scientific">Astyanax mexicanus</name>
    <name type="common">Blind cave fish</name>
    <name type="synonym">Astyanax fasciatus mexicanus</name>
    <dbReference type="NCBI Taxonomy" id="7994"/>
    <lineage>
        <taxon>Eukaryota</taxon>
        <taxon>Metazoa</taxon>
        <taxon>Chordata</taxon>
        <taxon>Craniata</taxon>
        <taxon>Vertebrata</taxon>
        <taxon>Euteleostomi</taxon>
        <taxon>Actinopterygii</taxon>
        <taxon>Neopterygii</taxon>
        <taxon>Teleostei</taxon>
        <taxon>Ostariophysi</taxon>
        <taxon>Characiformes</taxon>
        <taxon>Characoidei</taxon>
        <taxon>Acestrorhamphidae</taxon>
        <taxon>Acestrorhamphinae</taxon>
        <taxon>Astyanax</taxon>
    </lineage>
</organism>
<keyword evidence="3" id="KW-1185">Reference proteome</keyword>
<evidence type="ECO:0000256" key="1">
    <source>
        <dbReference type="SAM" id="SignalP"/>
    </source>
</evidence>